<keyword evidence="13" id="KW-1185">Reference proteome</keyword>
<evidence type="ECO:0000313" key="12">
    <source>
        <dbReference type="EMBL" id="KND01671.1"/>
    </source>
</evidence>
<evidence type="ECO:0000256" key="8">
    <source>
        <dbReference type="ARBA" id="ARBA00023069"/>
    </source>
</evidence>
<comment type="similarity">
    <text evidence="2">Belongs to the tubulin polyglutamylase family.</text>
</comment>
<evidence type="ECO:0000256" key="2">
    <source>
        <dbReference type="ARBA" id="ARBA00006118"/>
    </source>
</evidence>
<evidence type="ECO:0000256" key="9">
    <source>
        <dbReference type="ARBA" id="ARBA00023212"/>
    </source>
</evidence>
<feature type="coiled-coil region" evidence="11">
    <location>
        <begin position="73"/>
        <end position="104"/>
    </location>
</feature>
<dbReference type="AlphaFoldDB" id="A0A0L0HJN4"/>
<keyword evidence="4" id="KW-0436">Ligase</keyword>
<keyword evidence="8" id="KW-0969">Cilium</keyword>
<evidence type="ECO:0000256" key="11">
    <source>
        <dbReference type="SAM" id="Coils"/>
    </source>
</evidence>
<dbReference type="OMA" id="DWNFYWS"/>
<evidence type="ECO:0000256" key="5">
    <source>
        <dbReference type="ARBA" id="ARBA00022701"/>
    </source>
</evidence>
<protein>
    <recommendedName>
        <fullName evidence="14">Tubulin-tyrosine ligase</fullName>
    </recommendedName>
</protein>
<keyword evidence="10" id="KW-0966">Cell projection</keyword>
<dbReference type="GO" id="GO:0000226">
    <property type="term" value="P:microtubule cytoskeleton organization"/>
    <property type="evidence" value="ECO:0007669"/>
    <property type="project" value="TreeGrafter"/>
</dbReference>
<dbReference type="VEuPathDB" id="FungiDB:SPPG_03466"/>
<dbReference type="EMBL" id="KQ257454">
    <property type="protein sequence ID" value="KND01671.1"/>
    <property type="molecule type" value="Genomic_DNA"/>
</dbReference>
<dbReference type="FunFam" id="3.30.470.20:FF:000033">
    <property type="entry name" value="Probable tubulin polyglutamylase TTLL1"/>
    <property type="match status" value="1"/>
</dbReference>
<accession>A0A0L0HJN4</accession>
<dbReference type="OrthoDB" id="2127950at2759"/>
<dbReference type="PANTHER" id="PTHR12241:SF31">
    <property type="entry name" value="POLYGLUTAMYLASE COMPLEX SUBUNIT TTLL1"/>
    <property type="match status" value="1"/>
</dbReference>
<name>A0A0L0HJN4_SPIPD</name>
<keyword evidence="9" id="KW-0206">Cytoskeleton</keyword>
<evidence type="ECO:0000256" key="7">
    <source>
        <dbReference type="ARBA" id="ARBA00022840"/>
    </source>
</evidence>
<sequence length="410" mass="47837">MSRNVRWITDIDKSCLITNFDKRGWHRGTEDDWNFFWANVYNFRTIMSPESGYRLAENQIINHFPNHQELTKKDLMVKNIKRYRKELERDKANNSDKALALETKYPYLDFLPVTYTLPGDYNLFAEEFRKNPSSVWIMKPTDKARGIGIFIINRLQQIKKWSRDNKMQWSYANCKDTYVVSRYIDNPLLIGGKKFDLRMYVLVTSWRPLVAYKYTQGFTRFCAVKYTSDVEDLDNNFMHLTNVSIQKYGEDYNEINGGKWSLKNLLLYLQATRGRAITSKLNDEIDSIIMHSLRAVQNLITNDKHCFECYGYDIIIDADLRPWLIEVNASPSLSATTASDKLMKVCREIQCLIDDILNIVVPEDFPDLKGQRGGVALMKDKKSWGEFVLLPDVSSDRPKSALKSNKAKMR</sequence>
<dbReference type="GO" id="GO:0015631">
    <property type="term" value="F:tubulin binding"/>
    <property type="evidence" value="ECO:0007669"/>
    <property type="project" value="TreeGrafter"/>
</dbReference>
<dbReference type="PANTHER" id="PTHR12241">
    <property type="entry name" value="TUBULIN POLYGLUTAMYLASE"/>
    <property type="match status" value="1"/>
</dbReference>
<keyword evidence="3" id="KW-0963">Cytoplasm</keyword>
<dbReference type="Gene3D" id="3.30.470.20">
    <property type="entry name" value="ATP-grasp fold, B domain"/>
    <property type="match status" value="1"/>
</dbReference>
<dbReference type="InParanoid" id="A0A0L0HJN4"/>
<dbReference type="Pfam" id="PF03133">
    <property type="entry name" value="TTL"/>
    <property type="match status" value="1"/>
</dbReference>
<evidence type="ECO:0000256" key="3">
    <source>
        <dbReference type="ARBA" id="ARBA00022490"/>
    </source>
</evidence>
<dbReference type="GO" id="GO:0070740">
    <property type="term" value="F:tubulin-glutamic acid ligase activity"/>
    <property type="evidence" value="ECO:0007669"/>
    <property type="project" value="TreeGrafter"/>
</dbReference>
<keyword evidence="6" id="KW-0547">Nucleotide-binding</keyword>
<gene>
    <name evidence="12" type="ORF">SPPG_03466</name>
</gene>
<dbReference type="STRING" id="645134.A0A0L0HJN4"/>
<proteinExistence type="inferred from homology"/>
<dbReference type="GO" id="GO:0005874">
    <property type="term" value="C:microtubule"/>
    <property type="evidence" value="ECO:0007669"/>
    <property type="project" value="UniProtKB-KW"/>
</dbReference>
<dbReference type="PROSITE" id="PS51221">
    <property type="entry name" value="TTL"/>
    <property type="match status" value="1"/>
</dbReference>
<dbReference type="GO" id="GO:0005524">
    <property type="term" value="F:ATP binding"/>
    <property type="evidence" value="ECO:0007669"/>
    <property type="project" value="UniProtKB-KW"/>
</dbReference>
<dbReference type="eggNOG" id="KOG2157">
    <property type="taxonomic scope" value="Eukaryota"/>
</dbReference>
<reference evidence="12 13" key="1">
    <citation type="submission" date="2009-08" db="EMBL/GenBank/DDBJ databases">
        <title>The Genome Sequence of Spizellomyces punctatus strain DAOM BR117.</title>
        <authorList>
            <consortium name="The Broad Institute Genome Sequencing Platform"/>
            <person name="Russ C."/>
            <person name="Cuomo C."/>
            <person name="Shea T."/>
            <person name="Young S.K."/>
            <person name="Zeng Q."/>
            <person name="Koehrsen M."/>
            <person name="Haas B."/>
            <person name="Borodovsky M."/>
            <person name="Guigo R."/>
            <person name="Alvarado L."/>
            <person name="Berlin A."/>
            <person name="Bochicchio J."/>
            <person name="Borenstein D."/>
            <person name="Chapman S."/>
            <person name="Chen Z."/>
            <person name="Engels R."/>
            <person name="Freedman E."/>
            <person name="Gellesch M."/>
            <person name="Goldberg J."/>
            <person name="Griggs A."/>
            <person name="Gujja S."/>
            <person name="Heiman D."/>
            <person name="Hepburn T."/>
            <person name="Howarth C."/>
            <person name="Jen D."/>
            <person name="Larson L."/>
            <person name="Lewis B."/>
            <person name="Mehta T."/>
            <person name="Park D."/>
            <person name="Pearson M."/>
            <person name="Roberts A."/>
            <person name="Saif S."/>
            <person name="Shenoy N."/>
            <person name="Sisk P."/>
            <person name="Stolte C."/>
            <person name="Sykes S."/>
            <person name="Thomson T."/>
            <person name="Walk T."/>
            <person name="White J."/>
            <person name="Yandava C."/>
            <person name="Burger G."/>
            <person name="Gray M.W."/>
            <person name="Holland P.W.H."/>
            <person name="King N."/>
            <person name="Lang F.B.F."/>
            <person name="Roger A.J."/>
            <person name="Ruiz-Trillo I."/>
            <person name="Lander E."/>
            <person name="Nusbaum C."/>
        </authorList>
    </citation>
    <scope>NUCLEOTIDE SEQUENCE [LARGE SCALE GENOMIC DNA]</scope>
    <source>
        <strain evidence="12 13">DAOM BR117</strain>
    </source>
</reference>
<dbReference type="SUPFAM" id="SSF56059">
    <property type="entry name" value="Glutathione synthetase ATP-binding domain-like"/>
    <property type="match status" value="1"/>
</dbReference>
<dbReference type="FunCoup" id="A0A0L0HJN4">
    <property type="interactions" value="9"/>
</dbReference>
<evidence type="ECO:0000313" key="13">
    <source>
        <dbReference type="Proteomes" id="UP000053201"/>
    </source>
</evidence>
<dbReference type="GeneID" id="27686978"/>
<dbReference type="Proteomes" id="UP000053201">
    <property type="component" value="Unassembled WGS sequence"/>
</dbReference>
<keyword evidence="5" id="KW-0493">Microtubule</keyword>
<evidence type="ECO:0000256" key="1">
    <source>
        <dbReference type="ARBA" id="ARBA00004120"/>
    </source>
</evidence>
<keyword evidence="11" id="KW-0175">Coiled coil</keyword>
<evidence type="ECO:0000256" key="6">
    <source>
        <dbReference type="ARBA" id="ARBA00022741"/>
    </source>
</evidence>
<keyword evidence="7" id="KW-0067">ATP-binding</keyword>
<dbReference type="GO" id="GO:0036064">
    <property type="term" value="C:ciliary basal body"/>
    <property type="evidence" value="ECO:0007669"/>
    <property type="project" value="TreeGrafter"/>
</dbReference>
<dbReference type="InterPro" id="IPR004344">
    <property type="entry name" value="TTL/TTLL_fam"/>
</dbReference>
<evidence type="ECO:0008006" key="14">
    <source>
        <dbReference type="Google" id="ProtNLM"/>
    </source>
</evidence>
<evidence type="ECO:0000256" key="4">
    <source>
        <dbReference type="ARBA" id="ARBA00022598"/>
    </source>
</evidence>
<dbReference type="RefSeq" id="XP_016609710.1">
    <property type="nucleotide sequence ID" value="XM_016751729.1"/>
</dbReference>
<comment type="subcellular location">
    <subcellularLocation>
        <location evidence="1">Cytoplasm</location>
        <location evidence="1">Cytoskeleton</location>
        <location evidence="1">Cilium basal body</location>
    </subcellularLocation>
</comment>
<evidence type="ECO:0000256" key="10">
    <source>
        <dbReference type="ARBA" id="ARBA00023273"/>
    </source>
</evidence>
<organism evidence="12 13">
    <name type="scientific">Spizellomyces punctatus (strain DAOM BR117)</name>
    <dbReference type="NCBI Taxonomy" id="645134"/>
    <lineage>
        <taxon>Eukaryota</taxon>
        <taxon>Fungi</taxon>
        <taxon>Fungi incertae sedis</taxon>
        <taxon>Chytridiomycota</taxon>
        <taxon>Chytridiomycota incertae sedis</taxon>
        <taxon>Chytridiomycetes</taxon>
        <taxon>Spizellomycetales</taxon>
        <taxon>Spizellomycetaceae</taxon>
        <taxon>Spizellomyces</taxon>
    </lineage>
</organism>